<evidence type="ECO:0000313" key="1">
    <source>
        <dbReference type="EMBL" id="ACY84859.1"/>
    </source>
</evidence>
<keyword evidence="1" id="KW-0482">Metalloprotease</keyword>
<accession>A0AAU8P3V2</accession>
<sequence>MFNLLGYIYYCHQPKDEVIMKKPSDSNLKRIKAKTIGGALSQPAVELAVSVDYFAENKIFFALNNYVEGKIHNPGAGEAYLPEYHIEDEKDARIAEGSINGIREPFGEAFTYATEILDKYANYYGERLFDGLVTLLLDKDTSIYKVAATSWMNQDRTISIKVGKDDFSFKTLSDRSIIYHEVGHAINYQGVFVDENFAAAFAEAWCDVFACFFVNQNVNSFDEIDWSIGTGYVYPSFGSDKVRSLDHPENDVPKSTTRVDQITPDMKRYQKGGFIRYFYHQLVKKLSATMAVREALSTAYDLFYDLRKNAFSKSMKLEDFAGDIYKLYNKFGHKDKIPEHVLVEAMDDVGLDPVVTYRFYNGGGYVARIQVVYIDQQGETHTIDSHQVSVGIPTDVQIPIVGSESCTIFVQIDLEGFKTFKLLFPESFKSQWIKSWGTIFSPQAEIFPFE</sequence>
<protein>
    <submittedName>
        <fullName evidence="1">Zinc metalloproteinase aureolysin</fullName>
    </submittedName>
</protein>
<evidence type="ECO:0000313" key="2">
    <source>
        <dbReference type="Proteomes" id="UP000002634"/>
    </source>
</evidence>
<dbReference type="Proteomes" id="UP000002634">
    <property type="component" value="Chromosome"/>
</dbReference>
<keyword evidence="2" id="KW-1185">Reference proteome</keyword>
<dbReference type="EMBL" id="CP001135">
    <property type="protein sequence ID" value="ACY84859.1"/>
    <property type="molecule type" value="Genomic_DNA"/>
</dbReference>
<keyword evidence="1" id="KW-0378">Hydrolase</keyword>
<keyword evidence="1" id="KW-0645">Protease</keyword>
<dbReference type="AlphaFoldDB" id="A0AAU8P3V2"/>
<reference evidence="1 2" key="1">
    <citation type="journal article" date="2009" name="PLoS ONE">
        <title>Genome sequence of the versatile fish pathogen Edwardsiella tarda provides insights into its adaptation to broad host ranges and intracellular niches.</title>
        <authorList>
            <person name="Wang Q."/>
            <person name="Yang M."/>
            <person name="Xiao J."/>
            <person name="Wu H."/>
            <person name="Wang X."/>
            <person name="Lv Y."/>
            <person name="Xu L."/>
            <person name="Zheng H."/>
            <person name="Wang S."/>
            <person name="Zhao G."/>
            <person name="Liu Q."/>
            <person name="Zhang Y."/>
        </authorList>
    </citation>
    <scope>NUCLEOTIDE SEQUENCE [LARGE SCALE GENOMIC DNA]</scope>
    <source>
        <strain evidence="2">EIB202 / CCTCC M208068</strain>
    </source>
</reference>
<dbReference type="KEGG" id="etr:ETAE_2022"/>
<dbReference type="Gene3D" id="1.10.390.10">
    <property type="entry name" value="Neutral Protease Domain 2"/>
    <property type="match status" value="1"/>
</dbReference>
<proteinExistence type="predicted"/>
<name>A0AAU8P3V2_EDWPI</name>
<organism evidence="1 2">
    <name type="scientific">Edwardsiella piscicida</name>
    <dbReference type="NCBI Taxonomy" id="1263550"/>
    <lineage>
        <taxon>Bacteria</taxon>
        <taxon>Pseudomonadati</taxon>
        <taxon>Pseudomonadota</taxon>
        <taxon>Gammaproteobacteria</taxon>
        <taxon>Enterobacterales</taxon>
        <taxon>Hafniaceae</taxon>
        <taxon>Edwardsiella</taxon>
    </lineage>
</organism>
<dbReference type="GO" id="GO:0008237">
    <property type="term" value="F:metallopeptidase activity"/>
    <property type="evidence" value="ECO:0007669"/>
    <property type="project" value="UniProtKB-KW"/>
</dbReference>
<dbReference type="InterPro" id="IPR027268">
    <property type="entry name" value="Peptidase_M4/M1_CTD_sf"/>
</dbReference>
<gene>
    <name evidence="1" type="ordered locus">ETAE_2022</name>
</gene>
<dbReference type="SUPFAM" id="SSF55486">
    <property type="entry name" value="Metalloproteases ('zincins'), catalytic domain"/>
    <property type="match status" value="1"/>
</dbReference>